<dbReference type="NCBIfam" id="NF004014">
    <property type="entry name" value="PRK05477.1-4"/>
    <property type="match status" value="1"/>
</dbReference>
<dbReference type="Proteomes" id="UP000001037">
    <property type="component" value="Chromosome"/>
</dbReference>
<dbReference type="InterPro" id="IPR017959">
    <property type="entry name" value="Asn/Gln-tRNA_amidoTrfase_suB/E"/>
</dbReference>
<evidence type="ECO:0000256" key="5">
    <source>
        <dbReference type="ARBA" id="ARBA00022741"/>
    </source>
</evidence>
<dbReference type="PANTHER" id="PTHR11659:SF0">
    <property type="entry name" value="GLUTAMYL-TRNA(GLN) AMIDOTRANSFERASE SUBUNIT B, MITOCHONDRIAL"/>
    <property type="match status" value="1"/>
</dbReference>
<sequence>MVMVPLALRGCGWCPRPGNQVLPSHDDVKIGLEIHVQLTRLKTKLFCSCSADYRGAPPNTHVCPVCLGLPGSLPVVNEEALKLAIMTCLALNGKVARELRFVRKHYFYPDLPKSYQISQYDGPGGEPICKGGWVEYEYKGERRRARIRRINLEEDPGRIVLPGAVSPRLAPYVLVDYNRSGVALLEIVTEPDFREPGEARAFLEKLRSILEHLEVCDCGLEGALRVDANVSVGGGARVEIKNIGSIRDVERALAYEIARQKKLLEAGGTVRRETRHWDPVRRVTYTARAKEYEEDYRYMPDPNLPPIPIPESLVEKIRAEMPELPDQRLERMTRQYGIPAHIVRQMLVWKKLADFYEDVVKLYPENPSRTAAFLVNDMLGWLKESDLAELYTRVKPEHVAKLMRMLDEGKISLRQAKELIKPLLETGEDPEKLAEKLGMTRITDESYLRQVVEKVIRENPKAVKDALANPKAVNYLVGLVMKETRGRADPKLARKLLEEKLEEMRKANQ</sequence>
<comment type="function">
    <text evidence="8 11">Allows the formation of correctly charged Asn-tRNA(Asn) or Gln-tRNA(Gln) through the transamidation of misacylated Asp-tRNA(Asn) or Glu-tRNA(Gln) in organisms which lack either or both of asparaginyl-tRNA or glutaminyl-tRNA synthetases. The reaction takes place in the presence of glutamine and ATP through an activated phospho-Asp-tRNA(Asn) or phospho-Glu-tRNA(Gln).</text>
</comment>
<keyword evidence="5 11" id="KW-0547">Nucleotide-binding</keyword>
<dbReference type="NCBIfam" id="TIGR00133">
    <property type="entry name" value="gatB"/>
    <property type="match status" value="1"/>
</dbReference>
<dbReference type="GO" id="GO:0050567">
    <property type="term" value="F:glutaminyl-tRNA synthase (glutamine-hydrolyzing) activity"/>
    <property type="evidence" value="ECO:0007669"/>
    <property type="project" value="UniProtKB-UniRule"/>
</dbReference>
<evidence type="ECO:0000256" key="3">
    <source>
        <dbReference type="ARBA" id="ARBA00016923"/>
    </source>
</evidence>
<dbReference type="InterPro" id="IPR006075">
    <property type="entry name" value="Asn/Gln-tRNA_Trfase_suB/E_cat"/>
</dbReference>
<proteinExistence type="inferred from homology"/>
<keyword evidence="6 11" id="KW-0067">ATP-binding</keyword>
<organism evidence="13 14">
    <name type="scientific">Pyrolobus fumarii (strain DSM 11204 / 1A)</name>
    <dbReference type="NCBI Taxonomy" id="694429"/>
    <lineage>
        <taxon>Archaea</taxon>
        <taxon>Thermoproteota</taxon>
        <taxon>Thermoprotei</taxon>
        <taxon>Desulfurococcales</taxon>
        <taxon>Pyrodictiaceae</taxon>
        <taxon>Pyrolobus</taxon>
    </lineage>
</organism>
<dbReference type="GO" id="GO:0006412">
    <property type="term" value="P:translation"/>
    <property type="evidence" value="ECO:0007669"/>
    <property type="project" value="UniProtKB-UniRule"/>
</dbReference>
<dbReference type="GO" id="GO:0005524">
    <property type="term" value="F:ATP binding"/>
    <property type="evidence" value="ECO:0007669"/>
    <property type="project" value="UniProtKB-KW"/>
</dbReference>
<dbReference type="eggNOG" id="arCOG01718">
    <property type="taxonomic scope" value="Archaea"/>
</dbReference>
<dbReference type="GO" id="GO:0016740">
    <property type="term" value="F:transferase activity"/>
    <property type="evidence" value="ECO:0007669"/>
    <property type="project" value="UniProtKB-KW"/>
</dbReference>
<dbReference type="SUPFAM" id="SSF55931">
    <property type="entry name" value="Glutamine synthetase/guanido kinase"/>
    <property type="match status" value="1"/>
</dbReference>
<keyword evidence="7 11" id="KW-0648">Protein biosynthesis</keyword>
<protein>
    <recommendedName>
        <fullName evidence="3 11">Aspartyl/glutamyl-tRNA(Asn/Gln) amidotransferase subunit B</fullName>
        <shortName evidence="11">Asp/Glu-ADT subunit B</shortName>
        <ecNumber evidence="11">6.3.5.-</ecNumber>
    </recommendedName>
</protein>
<dbReference type="EC" id="6.3.5.-" evidence="11"/>
<dbReference type="InterPro" id="IPR042114">
    <property type="entry name" value="GatB_C_1"/>
</dbReference>
<accession>G0EHG1</accession>
<dbReference type="InterPro" id="IPR003789">
    <property type="entry name" value="Asn/Gln_tRNA_amidoTrase-B-like"/>
</dbReference>
<dbReference type="HAMAP" id="MF_00121">
    <property type="entry name" value="GatB"/>
    <property type="match status" value="1"/>
</dbReference>
<name>G0EHG1_PYRF1</name>
<dbReference type="SMART" id="SM00845">
    <property type="entry name" value="GatB_Yqey"/>
    <property type="match status" value="1"/>
</dbReference>
<dbReference type="InterPro" id="IPR023168">
    <property type="entry name" value="GatB_Yqey_C_2"/>
</dbReference>
<dbReference type="PANTHER" id="PTHR11659">
    <property type="entry name" value="GLUTAMYL-TRNA GLN AMIDOTRANSFERASE SUBUNIT B MITOCHONDRIAL AND PROKARYOTIC PET112-RELATED"/>
    <property type="match status" value="1"/>
</dbReference>
<comment type="subunit">
    <text evidence="2 11">Heterotrimer of A, B and C subunits.</text>
</comment>
<dbReference type="Gene3D" id="1.10.150.380">
    <property type="entry name" value="GatB domain, N-terminal subdomain"/>
    <property type="match status" value="1"/>
</dbReference>
<evidence type="ECO:0000256" key="8">
    <source>
        <dbReference type="ARBA" id="ARBA00024799"/>
    </source>
</evidence>
<evidence type="ECO:0000256" key="4">
    <source>
        <dbReference type="ARBA" id="ARBA00022598"/>
    </source>
</evidence>
<dbReference type="InterPro" id="IPR004413">
    <property type="entry name" value="GatB"/>
</dbReference>
<comment type="catalytic activity">
    <reaction evidence="10 11">
        <text>L-glutamyl-tRNA(Gln) + L-glutamine + ATP + H2O = L-glutaminyl-tRNA(Gln) + L-glutamate + ADP + phosphate + H(+)</text>
        <dbReference type="Rhea" id="RHEA:17521"/>
        <dbReference type="Rhea" id="RHEA-COMP:9681"/>
        <dbReference type="Rhea" id="RHEA-COMP:9684"/>
        <dbReference type="ChEBI" id="CHEBI:15377"/>
        <dbReference type="ChEBI" id="CHEBI:15378"/>
        <dbReference type="ChEBI" id="CHEBI:29985"/>
        <dbReference type="ChEBI" id="CHEBI:30616"/>
        <dbReference type="ChEBI" id="CHEBI:43474"/>
        <dbReference type="ChEBI" id="CHEBI:58359"/>
        <dbReference type="ChEBI" id="CHEBI:78520"/>
        <dbReference type="ChEBI" id="CHEBI:78521"/>
        <dbReference type="ChEBI" id="CHEBI:456216"/>
    </reaction>
</comment>
<keyword evidence="13" id="KW-0808">Transferase</keyword>
<dbReference type="GO" id="GO:0050566">
    <property type="term" value="F:asparaginyl-tRNA synthase (glutamine-hydrolyzing) activity"/>
    <property type="evidence" value="ECO:0007669"/>
    <property type="project" value="RHEA"/>
</dbReference>
<dbReference type="FunFam" id="1.10.10.410:FF:000001">
    <property type="entry name" value="Aspartyl/glutamyl-tRNA(Asn/Gln) amidotransferase subunit B"/>
    <property type="match status" value="1"/>
</dbReference>
<dbReference type="SUPFAM" id="SSF89095">
    <property type="entry name" value="GatB/YqeY motif"/>
    <property type="match status" value="1"/>
</dbReference>
<feature type="domain" description="Asn/Gln amidotransferase" evidence="12">
    <location>
        <begin position="354"/>
        <end position="501"/>
    </location>
</feature>
<dbReference type="AlphaFoldDB" id="G0EHG1"/>
<dbReference type="Pfam" id="PF02934">
    <property type="entry name" value="GatB_N"/>
    <property type="match status" value="1"/>
</dbReference>
<gene>
    <name evidence="11" type="primary">gatB</name>
    <name evidence="13" type="ordered locus">Pyrfu_0667</name>
</gene>
<dbReference type="InterPro" id="IPR017958">
    <property type="entry name" value="Gln-tRNA_amidoTrfase_suB_CS"/>
</dbReference>
<evidence type="ECO:0000313" key="14">
    <source>
        <dbReference type="Proteomes" id="UP000001037"/>
    </source>
</evidence>
<dbReference type="STRING" id="694429.Pyrfu_0667"/>
<keyword evidence="14" id="KW-1185">Reference proteome</keyword>
<dbReference type="PROSITE" id="PS01234">
    <property type="entry name" value="GATB"/>
    <property type="match status" value="1"/>
</dbReference>
<dbReference type="EMBL" id="CP002838">
    <property type="protein sequence ID" value="AEM38536.1"/>
    <property type="molecule type" value="Genomic_DNA"/>
</dbReference>
<reference evidence="13 14" key="1">
    <citation type="journal article" date="2011" name="Stand. Genomic Sci.">
        <title>Complete genome sequence of the hyperthermophilic chemolithoautotroph Pyrolobus fumarii type strain (1A).</title>
        <authorList>
            <person name="Anderson I."/>
            <person name="Goker M."/>
            <person name="Nolan M."/>
            <person name="Lucas S."/>
            <person name="Hammon N."/>
            <person name="Deshpande S."/>
            <person name="Cheng J.F."/>
            <person name="Tapia R."/>
            <person name="Han C."/>
            <person name="Goodwin L."/>
            <person name="Pitluck S."/>
            <person name="Huntemann M."/>
            <person name="Liolios K."/>
            <person name="Ivanova N."/>
            <person name="Pagani I."/>
            <person name="Mavromatis K."/>
            <person name="Ovchinikova G."/>
            <person name="Pati A."/>
            <person name="Chen A."/>
            <person name="Palaniappan K."/>
            <person name="Land M."/>
            <person name="Hauser L."/>
            <person name="Brambilla E.M."/>
            <person name="Huber H."/>
            <person name="Yasawong M."/>
            <person name="Rohde M."/>
            <person name="Spring S."/>
            <person name="Abt B."/>
            <person name="Sikorski J."/>
            <person name="Wirth R."/>
            <person name="Detter J.C."/>
            <person name="Woyke T."/>
            <person name="Bristow J."/>
            <person name="Eisen J.A."/>
            <person name="Markowitz V."/>
            <person name="Hugenholtz P."/>
            <person name="Kyrpides N.C."/>
            <person name="Klenk H.P."/>
            <person name="Lapidus A."/>
        </authorList>
    </citation>
    <scope>NUCLEOTIDE SEQUENCE [LARGE SCALE GENOMIC DNA]</scope>
    <source>
        <strain evidence="14">DSM 11204 / 1A</strain>
    </source>
</reference>
<dbReference type="Gene3D" id="1.10.10.410">
    <property type="match status" value="1"/>
</dbReference>
<dbReference type="InterPro" id="IPR018027">
    <property type="entry name" value="Asn/Gln_amidotransferase"/>
</dbReference>
<evidence type="ECO:0000313" key="13">
    <source>
        <dbReference type="EMBL" id="AEM38536.1"/>
    </source>
</evidence>
<dbReference type="InParanoid" id="G0EHG1"/>
<evidence type="ECO:0000256" key="9">
    <source>
        <dbReference type="ARBA" id="ARBA00047380"/>
    </source>
</evidence>
<comment type="catalytic activity">
    <reaction evidence="9 11">
        <text>L-aspartyl-tRNA(Asn) + L-glutamine + ATP + H2O = L-asparaginyl-tRNA(Asn) + L-glutamate + ADP + phosphate + 2 H(+)</text>
        <dbReference type="Rhea" id="RHEA:14513"/>
        <dbReference type="Rhea" id="RHEA-COMP:9674"/>
        <dbReference type="Rhea" id="RHEA-COMP:9677"/>
        <dbReference type="ChEBI" id="CHEBI:15377"/>
        <dbReference type="ChEBI" id="CHEBI:15378"/>
        <dbReference type="ChEBI" id="CHEBI:29985"/>
        <dbReference type="ChEBI" id="CHEBI:30616"/>
        <dbReference type="ChEBI" id="CHEBI:43474"/>
        <dbReference type="ChEBI" id="CHEBI:58359"/>
        <dbReference type="ChEBI" id="CHEBI:78515"/>
        <dbReference type="ChEBI" id="CHEBI:78516"/>
        <dbReference type="ChEBI" id="CHEBI:456216"/>
    </reaction>
</comment>
<evidence type="ECO:0000256" key="10">
    <source>
        <dbReference type="ARBA" id="ARBA00047913"/>
    </source>
</evidence>
<evidence type="ECO:0000259" key="12">
    <source>
        <dbReference type="SMART" id="SM00845"/>
    </source>
</evidence>
<evidence type="ECO:0000256" key="7">
    <source>
        <dbReference type="ARBA" id="ARBA00022917"/>
    </source>
</evidence>
<dbReference type="InterPro" id="IPR014746">
    <property type="entry name" value="Gln_synth/guanido_kin_cat_dom"/>
</dbReference>
<keyword evidence="4 11" id="KW-0436">Ligase</keyword>
<evidence type="ECO:0000256" key="1">
    <source>
        <dbReference type="ARBA" id="ARBA00005306"/>
    </source>
</evidence>
<dbReference type="NCBIfam" id="NF004012">
    <property type="entry name" value="PRK05477.1-2"/>
    <property type="match status" value="1"/>
</dbReference>
<dbReference type="Pfam" id="PF02637">
    <property type="entry name" value="GatB_Yqey"/>
    <property type="match status" value="1"/>
</dbReference>
<evidence type="ECO:0000256" key="11">
    <source>
        <dbReference type="HAMAP-Rule" id="MF_00121"/>
    </source>
</evidence>
<dbReference type="KEGG" id="pfm:Pyrfu_0667"/>
<dbReference type="GO" id="GO:0070681">
    <property type="term" value="P:glutaminyl-tRNAGln biosynthesis via transamidation"/>
    <property type="evidence" value="ECO:0007669"/>
    <property type="project" value="TreeGrafter"/>
</dbReference>
<evidence type="ECO:0000256" key="2">
    <source>
        <dbReference type="ARBA" id="ARBA00011123"/>
    </source>
</evidence>
<dbReference type="HOGENOM" id="CLU_019240_0_0_2"/>
<comment type="similarity">
    <text evidence="1 11">Belongs to the GatB/GatE family. GatB subfamily.</text>
</comment>
<dbReference type="FunCoup" id="G0EHG1">
    <property type="interactions" value="124"/>
</dbReference>
<evidence type="ECO:0000256" key="6">
    <source>
        <dbReference type="ARBA" id="ARBA00022840"/>
    </source>
</evidence>